<comment type="caution">
    <text evidence="3">The sequence shown here is derived from an EMBL/GenBank/DDBJ whole genome shotgun (WGS) entry which is preliminary data.</text>
</comment>
<dbReference type="Proteomes" id="UP001480955">
    <property type="component" value="Unassembled WGS sequence"/>
</dbReference>
<dbReference type="RefSeq" id="WP_350395475.1">
    <property type="nucleotide sequence ID" value="NZ_JBELQE010000083.1"/>
</dbReference>
<accession>A0ABV1QNZ0</accession>
<sequence length="79" mass="7950">MSRILTASALALSLVAGITGPAAAQSYNAPAGIPAVTAPGGRFDEAVTAQRPTARDSRLGTLPTDSLTTGSVQRARTAR</sequence>
<gene>
    <name evidence="3" type="ORF">ABS772_14175</name>
</gene>
<keyword evidence="4" id="KW-1185">Reference proteome</keyword>
<reference evidence="3 4" key="1">
    <citation type="submission" date="2024-06" db="EMBL/GenBank/DDBJ databases">
        <authorList>
            <person name="Campbell A.G."/>
        </authorList>
    </citation>
    <scope>NUCLEOTIDE SEQUENCE [LARGE SCALE GENOMIC DNA]</scope>
    <source>
        <strain evidence="3 4">EM12</strain>
    </source>
</reference>
<evidence type="ECO:0000313" key="4">
    <source>
        <dbReference type="Proteomes" id="UP001480955"/>
    </source>
</evidence>
<organism evidence="3 4">
    <name type="scientific">Methylorubrum podarium</name>
    <dbReference type="NCBI Taxonomy" id="200476"/>
    <lineage>
        <taxon>Bacteria</taxon>
        <taxon>Pseudomonadati</taxon>
        <taxon>Pseudomonadota</taxon>
        <taxon>Alphaproteobacteria</taxon>
        <taxon>Hyphomicrobiales</taxon>
        <taxon>Methylobacteriaceae</taxon>
        <taxon>Methylorubrum</taxon>
    </lineage>
</organism>
<feature type="compositionally biased region" description="Polar residues" evidence="1">
    <location>
        <begin position="63"/>
        <end position="79"/>
    </location>
</feature>
<feature type="signal peptide" evidence="2">
    <location>
        <begin position="1"/>
        <end position="24"/>
    </location>
</feature>
<evidence type="ECO:0000256" key="1">
    <source>
        <dbReference type="SAM" id="MobiDB-lite"/>
    </source>
</evidence>
<dbReference type="EMBL" id="JBELQE010000083">
    <property type="protein sequence ID" value="MER2251064.1"/>
    <property type="molecule type" value="Genomic_DNA"/>
</dbReference>
<name>A0ABV1QNZ0_9HYPH</name>
<feature type="region of interest" description="Disordered" evidence="1">
    <location>
        <begin position="43"/>
        <end position="79"/>
    </location>
</feature>
<evidence type="ECO:0000256" key="2">
    <source>
        <dbReference type="SAM" id="SignalP"/>
    </source>
</evidence>
<keyword evidence="2" id="KW-0732">Signal</keyword>
<proteinExistence type="predicted"/>
<evidence type="ECO:0000313" key="3">
    <source>
        <dbReference type="EMBL" id="MER2251064.1"/>
    </source>
</evidence>
<protein>
    <recommendedName>
        <fullName evidence="5">Alpha/beta hydrolase</fullName>
    </recommendedName>
</protein>
<evidence type="ECO:0008006" key="5">
    <source>
        <dbReference type="Google" id="ProtNLM"/>
    </source>
</evidence>
<feature type="chain" id="PRO_5045217032" description="Alpha/beta hydrolase" evidence="2">
    <location>
        <begin position="25"/>
        <end position="79"/>
    </location>
</feature>